<dbReference type="SMART" id="SM00829">
    <property type="entry name" value="PKS_ER"/>
    <property type="match status" value="1"/>
</dbReference>
<dbReference type="SUPFAM" id="SSF51735">
    <property type="entry name" value="NAD(P)-binding Rossmann-fold domains"/>
    <property type="match status" value="1"/>
</dbReference>
<sequence length="324" mass="33449">MKAAIVRKAGQTPVYGDFPEPAPTAGESRIAVTAAAISHVVKSRASGAHYSSSGDFPFVAGVDGVGRLEDGSRVYFILPRAPYGSMAEWTVGPSAQCLALPDGLDDATAAAIANPGMSSFAAYTERARLKAGETVLINGAAGTAGRLAVQIAKYLGAKKVIATGRNADALRSVAALGADVTIPLVESETALENSFKEQFAEGVDVVIDYLWGKSAELLLIAGAKAGADGTPIRFVQVGSASGPDITLPSAALRSSAIELMGSGLGSIPLERLLQAIAALLRATQAGGFEIAFKAIPLSEVEQAWLTDDSARRTVFTVEQRSVVM</sequence>
<feature type="domain" description="Enoyl reductase (ER)" evidence="1">
    <location>
        <begin position="10"/>
        <end position="315"/>
    </location>
</feature>
<accession>A0A2J7TKB2</accession>
<dbReference type="Proteomes" id="UP000236286">
    <property type="component" value="Unassembled WGS sequence"/>
</dbReference>
<dbReference type="PANTHER" id="PTHR43677">
    <property type="entry name" value="SHORT-CHAIN DEHYDROGENASE/REDUCTASE"/>
    <property type="match status" value="1"/>
</dbReference>
<dbReference type="GO" id="GO:0016491">
    <property type="term" value="F:oxidoreductase activity"/>
    <property type="evidence" value="ECO:0007669"/>
    <property type="project" value="InterPro"/>
</dbReference>
<dbReference type="SUPFAM" id="SSF50129">
    <property type="entry name" value="GroES-like"/>
    <property type="match status" value="1"/>
</dbReference>
<organism evidence="2 3">
    <name type="scientific">Methylocella silvestris</name>
    <dbReference type="NCBI Taxonomy" id="199596"/>
    <lineage>
        <taxon>Bacteria</taxon>
        <taxon>Pseudomonadati</taxon>
        <taxon>Pseudomonadota</taxon>
        <taxon>Alphaproteobacteria</taxon>
        <taxon>Hyphomicrobiales</taxon>
        <taxon>Beijerinckiaceae</taxon>
        <taxon>Methylocella</taxon>
    </lineage>
</organism>
<dbReference type="OrthoDB" id="9787435at2"/>
<dbReference type="InterPro" id="IPR051397">
    <property type="entry name" value="Zn-ADH-like_protein"/>
</dbReference>
<dbReference type="InterPro" id="IPR020843">
    <property type="entry name" value="ER"/>
</dbReference>
<reference evidence="2 3" key="1">
    <citation type="submission" date="2017-10" db="EMBL/GenBank/DDBJ databases">
        <title>Genome announcement of Methylocella silvestris TVC from permafrost.</title>
        <authorList>
            <person name="Wang J."/>
            <person name="Geng K."/>
            <person name="Ul-Haque F."/>
            <person name="Crombie A.T."/>
            <person name="Street L.E."/>
            <person name="Wookey P.A."/>
            <person name="Murrell J.C."/>
            <person name="Pratscher J."/>
        </authorList>
    </citation>
    <scope>NUCLEOTIDE SEQUENCE [LARGE SCALE GENOMIC DNA]</scope>
    <source>
        <strain evidence="2 3">TVC</strain>
    </source>
</reference>
<evidence type="ECO:0000259" key="1">
    <source>
        <dbReference type="SMART" id="SM00829"/>
    </source>
</evidence>
<dbReference type="PANTHER" id="PTHR43677:SF11">
    <property type="entry name" value="ZINC-CONTAINING ALCOHOL DEHYDROGENASE"/>
    <property type="match status" value="1"/>
</dbReference>
<evidence type="ECO:0000313" key="3">
    <source>
        <dbReference type="Proteomes" id="UP000236286"/>
    </source>
</evidence>
<dbReference type="EMBL" id="PDZR01000002">
    <property type="protein sequence ID" value="PNG27206.1"/>
    <property type="molecule type" value="Genomic_DNA"/>
</dbReference>
<comment type="caution">
    <text evidence="2">The sequence shown here is derived from an EMBL/GenBank/DDBJ whole genome shotgun (WGS) entry which is preliminary data.</text>
</comment>
<evidence type="ECO:0000313" key="2">
    <source>
        <dbReference type="EMBL" id="PNG27206.1"/>
    </source>
</evidence>
<gene>
    <name evidence="2" type="ORF">CR492_03720</name>
</gene>
<dbReference type="InterPro" id="IPR036291">
    <property type="entry name" value="NAD(P)-bd_dom_sf"/>
</dbReference>
<protein>
    <submittedName>
        <fullName evidence="2">Alcohol dehydrogenase</fullName>
    </submittedName>
</protein>
<dbReference type="Gene3D" id="3.90.180.10">
    <property type="entry name" value="Medium-chain alcohol dehydrogenases, catalytic domain"/>
    <property type="match status" value="1"/>
</dbReference>
<dbReference type="InterPro" id="IPR011032">
    <property type="entry name" value="GroES-like_sf"/>
</dbReference>
<dbReference type="AlphaFoldDB" id="A0A2J7TKB2"/>
<dbReference type="Gene3D" id="3.40.50.720">
    <property type="entry name" value="NAD(P)-binding Rossmann-like Domain"/>
    <property type="match status" value="1"/>
</dbReference>
<dbReference type="InterPro" id="IPR013149">
    <property type="entry name" value="ADH-like_C"/>
</dbReference>
<dbReference type="Pfam" id="PF00107">
    <property type="entry name" value="ADH_zinc_N"/>
    <property type="match status" value="1"/>
</dbReference>
<proteinExistence type="predicted"/>
<name>A0A2J7TKB2_METSI</name>
<dbReference type="RefSeq" id="WP_102842403.1">
    <property type="nucleotide sequence ID" value="NZ_PDZR01000002.1"/>
</dbReference>